<dbReference type="InterPro" id="IPR036890">
    <property type="entry name" value="HATPase_C_sf"/>
</dbReference>
<dbReference type="InterPro" id="IPR002099">
    <property type="entry name" value="MutL/Mlh/PMS"/>
</dbReference>
<dbReference type="SUPFAM" id="SSF118116">
    <property type="entry name" value="DNA mismatch repair protein MutL"/>
    <property type="match status" value="1"/>
</dbReference>
<dbReference type="InterPro" id="IPR042120">
    <property type="entry name" value="MutL_C_dimsub"/>
</dbReference>
<feature type="domain" description="MutL C-terminal dimerisation" evidence="6">
    <location>
        <begin position="474"/>
        <end position="614"/>
    </location>
</feature>
<dbReference type="Gene3D" id="3.30.1370.100">
    <property type="entry name" value="MutL, C-terminal domain, regulatory subdomain"/>
    <property type="match status" value="1"/>
</dbReference>
<dbReference type="PANTHER" id="PTHR10073:SF12">
    <property type="entry name" value="DNA MISMATCH REPAIR PROTEIN MLH1"/>
    <property type="match status" value="1"/>
</dbReference>
<name>D4LBR6_RUMC1</name>
<dbReference type="AlphaFoldDB" id="D4LBR6"/>
<gene>
    <name evidence="4" type="primary">mutL</name>
    <name evidence="8" type="ordered locus">RUM_08850</name>
</gene>
<reference evidence="8 9" key="1">
    <citation type="submission" date="2010-03" db="EMBL/GenBank/DDBJ databases">
        <title>The genome sequence of Ruminococcus sp. 18P13.</title>
        <authorList>
            <consortium name="metaHIT consortium -- http://www.metahit.eu/"/>
            <person name="Pajon A."/>
            <person name="Turner K."/>
            <person name="Parkhill J."/>
            <person name="Bernalier A."/>
        </authorList>
    </citation>
    <scope>NUCLEOTIDE SEQUENCE [LARGE SCALE GENOMIC DNA]</scope>
    <source>
        <strain evidence="9">DSM 18848 / JCM 17042 / 18P13</strain>
    </source>
</reference>
<feature type="region of interest" description="Disordered" evidence="5">
    <location>
        <begin position="347"/>
        <end position="379"/>
    </location>
</feature>
<dbReference type="Gene3D" id="3.30.565.10">
    <property type="entry name" value="Histidine kinase-like ATPase, C-terminal domain"/>
    <property type="match status" value="1"/>
</dbReference>
<dbReference type="SMART" id="SM00853">
    <property type="entry name" value="MutL_C"/>
    <property type="match status" value="1"/>
</dbReference>
<dbReference type="GO" id="GO:0032300">
    <property type="term" value="C:mismatch repair complex"/>
    <property type="evidence" value="ECO:0007669"/>
    <property type="project" value="InterPro"/>
</dbReference>
<dbReference type="NCBIfam" id="TIGR00585">
    <property type="entry name" value="mutl"/>
    <property type="match status" value="1"/>
</dbReference>
<dbReference type="Pfam" id="PF08676">
    <property type="entry name" value="MutL_C"/>
    <property type="match status" value="1"/>
</dbReference>
<dbReference type="BioCyc" id="RCHA213810:RUM_RS04270-MONOMER"/>
<dbReference type="GO" id="GO:0016887">
    <property type="term" value="F:ATP hydrolysis activity"/>
    <property type="evidence" value="ECO:0007669"/>
    <property type="project" value="InterPro"/>
</dbReference>
<dbReference type="InterPro" id="IPR003594">
    <property type="entry name" value="HATPase_dom"/>
</dbReference>
<proteinExistence type="inferred from homology"/>
<evidence type="ECO:0000256" key="4">
    <source>
        <dbReference type="HAMAP-Rule" id="MF_00149"/>
    </source>
</evidence>
<dbReference type="Pfam" id="PF01119">
    <property type="entry name" value="DNA_mis_repair"/>
    <property type="match status" value="1"/>
</dbReference>
<evidence type="ECO:0000256" key="5">
    <source>
        <dbReference type="SAM" id="MobiDB-lite"/>
    </source>
</evidence>
<dbReference type="PATRIC" id="fig|213810.4.peg.797"/>
<dbReference type="GeneID" id="83155658"/>
<dbReference type="CDD" id="cd00782">
    <property type="entry name" value="MutL_Trans"/>
    <property type="match status" value="1"/>
</dbReference>
<dbReference type="GO" id="GO:0140664">
    <property type="term" value="F:ATP-dependent DNA damage sensor activity"/>
    <property type="evidence" value="ECO:0007669"/>
    <property type="project" value="InterPro"/>
</dbReference>
<evidence type="ECO:0000256" key="1">
    <source>
        <dbReference type="ARBA" id="ARBA00006082"/>
    </source>
</evidence>
<dbReference type="GO" id="GO:0005524">
    <property type="term" value="F:ATP binding"/>
    <property type="evidence" value="ECO:0007669"/>
    <property type="project" value="InterPro"/>
</dbReference>
<dbReference type="Gene3D" id="3.30.1540.20">
    <property type="entry name" value="MutL, C-terminal domain, dimerisation subdomain"/>
    <property type="match status" value="1"/>
</dbReference>
<dbReference type="InterPro" id="IPR038973">
    <property type="entry name" value="MutL/Mlh/Pms-like"/>
</dbReference>
<dbReference type="PROSITE" id="PS00058">
    <property type="entry name" value="DNA_MISMATCH_REPAIR_1"/>
    <property type="match status" value="1"/>
</dbReference>
<dbReference type="FunFam" id="3.30.565.10:FF:000003">
    <property type="entry name" value="DNA mismatch repair endonuclease MutL"/>
    <property type="match status" value="1"/>
</dbReference>
<accession>D4LBR6</accession>
<organism evidence="8 9">
    <name type="scientific">Ruminococcus champanellensis (strain DSM 18848 / JCM 17042 / KCTC 15320 / 18P13)</name>
    <dbReference type="NCBI Taxonomy" id="213810"/>
    <lineage>
        <taxon>Bacteria</taxon>
        <taxon>Bacillati</taxon>
        <taxon>Bacillota</taxon>
        <taxon>Clostridia</taxon>
        <taxon>Eubacteriales</taxon>
        <taxon>Oscillospiraceae</taxon>
        <taxon>Ruminococcus</taxon>
    </lineage>
</organism>
<evidence type="ECO:0000256" key="2">
    <source>
        <dbReference type="ARBA" id="ARBA00022763"/>
    </source>
</evidence>
<evidence type="ECO:0000313" key="9">
    <source>
        <dbReference type="Proteomes" id="UP000007054"/>
    </source>
</evidence>
<dbReference type="KEGG" id="rch:RUM_08850"/>
<keyword evidence="3 4" id="KW-0234">DNA repair</keyword>
<dbReference type="InterPro" id="IPR014762">
    <property type="entry name" value="DNA_mismatch_repair_CS"/>
</dbReference>
<dbReference type="GO" id="GO:0030983">
    <property type="term" value="F:mismatched DNA binding"/>
    <property type="evidence" value="ECO:0007669"/>
    <property type="project" value="InterPro"/>
</dbReference>
<dbReference type="InterPro" id="IPR042121">
    <property type="entry name" value="MutL_C_regsub"/>
</dbReference>
<dbReference type="InterPro" id="IPR014790">
    <property type="entry name" value="MutL_C"/>
</dbReference>
<dbReference type="RefSeq" id="WP_015557968.1">
    <property type="nucleotide sequence ID" value="NC_021039.1"/>
</dbReference>
<keyword evidence="2 4" id="KW-0227">DNA damage</keyword>
<dbReference type="HAMAP" id="MF_00149">
    <property type="entry name" value="DNA_mis_repair"/>
    <property type="match status" value="1"/>
</dbReference>
<dbReference type="InterPro" id="IPR020568">
    <property type="entry name" value="Ribosomal_Su5_D2-typ_SF"/>
</dbReference>
<dbReference type="GO" id="GO:0006298">
    <property type="term" value="P:mismatch repair"/>
    <property type="evidence" value="ECO:0007669"/>
    <property type="project" value="UniProtKB-UniRule"/>
</dbReference>
<dbReference type="STRING" id="213810.RUM_08850"/>
<dbReference type="InterPro" id="IPR020667">
    <property type="entry name" value="DNA_mismatch_repair_MutL"/>
</dbReference>
<dbReference type="SMART" id="SM01340">
    <property type="entry name" value="DNA_mis_repair"/>
    <property type="match status" value="1"/>
</dbReference>
<comment type="function">
    <text evidence="4">This protein is involved in the repair of mismatches in DNA. It is required for dam-dependent methyl-directed DNA mismatch repair. May act as a 'molecular matchmaker', a protein that promotes the formation of a stable complex between two or more DNA-binding proteins in an ATP-dependent manner without itself being part of a final effector complex.</text>
</comment>
<dbReference type="SUPFAM" id="SSF54211">
    <property type="entry name" value="Ribosomal protein S5 domain 2-like"/>
    <property type="match status" value="1"/>
</dbReference>
<dbReference type="HOGENOM" id="CLU_004131_4_1_9"/>
<dbReference type="Gene3D" id="3.30.230.10">
    <property type="match status" value="1"/>
</dbReference>
<dbReference type="InterPro" id="IPR037198">
    <property type="entry name" value="MutL_C_sf"/>
</dbReference>
<dbReference type="InterPro" id="IPR013507">
    <property type="entry name" value="DNA_mismatch_S5_2-like"/>
</dbReference>
<feature type="domain" description="DNA mismatch repair protein S5" evidence="7">
    <location>
        <begin position="208"/>
        <end position="326"/>
    </location>
</feature>
<dbReference type="PANTHER" id="PTHR10073">
    <property type="entry name" value="DNA MISMATCH REPAIR PROTEIN MLH, PMS, MUTL"/>
    <property type="match status" value="1"/>
</dbReference>
<dbReference type="CDD" id="cd16926">
    <property type="entry name" value="HATPase_MutL-MLH-PMS-like"/>
    <property type="match status" value="1"/>
</dbReference>
<protein>
    <recommendedName>
        <fullName evidence="4">DNA mismatch repair protein MutL</fullName>
    </recommendedName>
</protein>
<comment type="similarity">
    <text evidence="1 4">Belongs to the DNA mismatch repair MutL/HexB family.</text>
</comment>
<evidence type="ECO:0000313" key="8">
    <source>
        <dbReference type="EMBL" id="CBL17061.1"/>
    </source>
</evidence>
<dbReference type="SUPFAM" id="SSF55874">
    <property type="entry name" value="ATPase domain of HSP90 chaperone/DNA topoisomerase II/histidine kinase"/>
    <property type="match status" value="1"/>
</dbReference>
<dbReference type="Proteomes" id="UP000007054">
    <property type="component" value="Chromosome"/>
</dbReference>
<keyword evidence="9" id="KW-1185">Reference proteome</keyword>
<sequence>MSITVLPKELSELIAAGEVIERPASVIKELVENSIDAGASRITVEIRNGGSVYMRITDDGCGIAPEEVPTAFLRHATSKILEKADLDNIHTLGFRGEALASVAAVGRVEMLTKQAGAEYGVRYQIEGGTECGMERTGCPEGTTIVIRDLFFNVPARQKFLKKDVTESNAVSAIVQKIALSHPEIAFTLIRDHRREFHAAGDGTLYSAIYAVYGRSFAQDLLPVSYSENGISLEGYVIKPLYAKNNRSLQTFFINGRYVKSVTCSVALEEAYRTLVMTGKFPACVLMLTVPPETVDVNVHPAKAAVRFTDEKRVSSAVFFGVKNALMQNGLIYEFQMRPTADWQHAPKEQEPGFADAPLPPVPPLESVQPAKPAPMPAHQEAPVPVAAVKPMPVGNVQVTVHAPEPEEALYMHSPKLEYGAAPAAPEPIREPEPLPETSTVFAGFDLLQDTAAAKQEEPVQAPVPAPEEQPKIRVIGEAFTNYILAQAGDSLYIIDKHAAHERVLFEQFRDASRTPDSQMILNSSELLLSVAEFDALQANQEALKQRGFAFDFSNPPYVAVCAVPVVCASLNLDELVLELAENLVLGKQDLASTQLEDALHTMACKAAIRAGDKNDLSELQALAEEVFGNERIRHCPHGRPVLFELTRHEIEKQFKRV</sequence>
<dbReference type="OrthoDB" id="9763467at2"/>
<evidence type="ECO:0000259" key="7">
    <source>
        <dbReference type="SMART" id="SM01340"/>
    </source>
</evidence>
<dbReference type="InterPro" id="IPR014721">
    <property type="entry name" value="Ribsml_uS5_D2-typ_fold_subgr"/>
</dbReference>
<dbReference type="Pfam" id="PF02518">
    <property type="entry name" value="HATPase_c"/>
    <property type="match status" value="1"/>
</dbReference>
<evidence type="ECO:0000259" key="6">
    <source>
        <dbReference type="SMART" id="SM00853"/>
    </source>
</evidence>
<dbReference type="EMBL" id="FP929052">
    <property type="protein sequence ID" value="CBL17061.1"/>
    <property type="molecule type" value="Genomic_DNA"/>
</dbReference>
<evidence type="ECO:0000256" key="3">
    <source>
        <dbReference type="ARBA" id="ARBA00023204"/>
    </source>
</evidence>